<comment type="caution">
    <text evidence="2">The sequence shown here is derived from an EMBL/GenBank/DDBJ whole genome shotgun (WGS) entry which is preliminary data.</text>
</comment>
<dbReference type="OrthoDB" id="44736at2759"/>
<feature type="transmembrane region" description="Helical" evidence="1">
    <location>
        <begin position="57"/>
        <end position="78"/>
    </location>
</feature>
<gene>
    <name evidence="2" type="ORF">BN9_125330</name>
</gene>
<evidence type="ECO:0000313" key="2">
    <source>
        <dbReference type="EMBL" id="CCI50584.1"/>
    </source>
</evidence>
<sequence>MTAVTLPSRCNDLWAAILFLAQVIVIGFFAVWKGLPAVLDQMENSQHGHKNYDFQNFFILLLGIFGLTVALSGFWMKLLMSYAESMIRVTLWCNVGW</sequence>
<keyword evidence="1" id="KW-0812">Transmembrane</keyword>
<name>A0A024GVV0_9STRA</name>
<keyword evidence="1" id="KW-0472">Membrane</keyword>
<proteinExistence type="predicted"/>
<dbReference type="Proteomes" id="UP000053237">
    <property type="component" value="Unassembled WGS sequence"/>
</dbReference>
<protein>
    <submittedName>
        <fullName evidence="2">Uncharacterized protein</fullName>
    </submittedName>
</protein>
<organism evidence="2 3">
    <name type="scientific">Albugo candida</name>
    <dbReference type="NCBI Taxonomy" id="65357"/>
    <lineage>
        <taxon>Eukaryota</taxon>
        <taxon>Sar</taxon>
        <taxon>Stramenopiles</taxon>
        <taxon>Oomycota</taxon>
        <taxon>Peronosporomycetes</taxon>
        <taxon>Albuginales</taxon>
        <taxon>Albuginaceae</taxon>
        <taxon>Albugo</taxon>
    </lineage>
</organism>
<keyword evidence="3" id="KW-1185">Reference proteome</keyword>
<accession>A0A024GVV0</accession>
<dbReference type="InParanoid" id="A0A024GVV0"/>
<dbReference type="EMBL" id="CAIX01000593">
    <property type="protein sequence ID" value="CCI50584.1"/>
    <property type="molecule type" value="Genomic_DNA"/>
</dbReference>
<reference evidence="2 3" key="1">
    <citation type="submission" date="2012-05" db="EMBL/GenBank/DDBJ databases">
        <title>Recombination and specialization in a pathogen metapopulation.</title>
        <authorList>
            <person name="Gardiner A."/>
            <person name="Kemen E."/>
            <person name="Schultz-Larsen T."/>
            <person name="MacLean D."/>
            <person name="Van Oosterhout C."/>
            <person name="Jones J.D.G."/>
        </authorList>
    </citation>
    <scope>NUCLEOTIDE SEQUENCE [LARGE SCALE GENOMIC DNA]</scope>
    <source>
        <strain evidence="2 3">Ac Nc2</strain>
    </source>
</reference>
<keyword evidence="1" id="KW-1133">Transmembrane helix</keyword>
<evidence type="ECO:0000313" key="3">
    <source>
        <dbReference type="Proteomes" id="UP000053237"/>
    </source>
</evidence>
<dbReference type="AlphaFoldDB" id="A0A024GVV0"/>
<feature type="transmembrane region" description="Helical" evidence="1">
    <location>
        <begin position="12"/>
        <end position="32"/>
    </location>
</feature>
<evidence type="ECO:0000256" key="1">
    <source>
        <dbReference type="SAM" id="Phobius"/>
    </source>
</evidence>